<keyword evidence="8 9" id="KW-0472">Membrane</keyword>
<keyword evidence="5 9" id="KW-0169">Cobalamin biosynthesis</keyword>
<dbReference type="GO" id="GO:0005886">
    <property type="term" value="C:plasma membrane"/>
    <property type="evidence" value="ECO:0007669"/>
    <property type="project" value="UniProtKB-SubCell"/>
</dbReference>
<gene>
    <name evidence="9 10" type="primary">cobD</name>
    <name evidence="10" type="ORF">DZC30_14880</name>
</gene>
<evidence type="ECO:0000256" key="9">
    <source>
        <dbReference type="HAMAP-Rule" id="MF_00024"/>
    </source>
</evidence>
<evidence type="ECO:0000313" key="10">
    <source>
        <dbReference type="EMBL" id="RGE43706.1"/>
    </source>
</evidence>
<dbReference type="GO" id="GO:0048472">
    <property type="term" value="F:threonine-phosphate decarboxylase activity"/>
    <property type="evidence" value="ECO:0007669"/>
    <property type="project" value="InterPro"/>
</dbReference>
<evidence type="ECO:0000256" key="1">
    <source>
        <dbReference type="ARBA" id="ARBA00004651"/>
    </source>
</evidence>
<accession>A0A373FHT9</accession>
<dbReference type="AlphaFoldDB" id="A0A373FHT9"/>
<sequence>MTTISWWELLAWSFSPLGWLWKAATAADAQSFLPSAHNLCNVLIAILVALALDRLWGEPPVWLHPVVYMGKLLGWLGAWIAPRREVERDYLRFMLAALVWIAVAAMVFVVYWVIQFLLPYKPWWLPGILVGLLLKPLLSWRMLKDEVLAVEAALQQSLPAGRERLTWLVSRDTSQLDAATVRESAIETLAENLSDSVIAPLFWFVVAGLPGAAVYRLANTADAMWGYPGWRGEGEKRRYWQWAGKWAARADDVLNWIPARITAAWLALVAGGVSWSALKRDAAVTPSPNGGWPMGCMAQALGVHLSKPGVYQLNPEGRAPEARDLLRAIDLASKVLVVQVLITLLAMILMAFWMWKVAAHG</sequence>
<organism evidence="10 11">
    <name type="scientific">Comamonas testosteroni</name>
    <name type="common">Pseudomonas testosteroni</name>
    <dbReference type="NCBI Taxonomy" id="285"/>
    <lineage>
        <taxon>Bacteria</taxon>
        <taxon>Pseudomonadati</taxon>
        <taxon>Pseudomonadota</taxon>
        <taxon>Betaproteobacteria</taxon>
        <taxon>Burkholderiales</taxon>
        <taxon>Comamonadaceae</taxon>
        <taxon>Comamonas</taxon>
    </lineage>
</organism>
<comment type="similarity">
    <text evidence="3 9">Belongs to the CobD/CbiB family.</text>
</comment>
<dbReference type="NCBIfam" id="TIGR00380">
    <property type="entry name" value="cobal_cbiB"/>
    <property type="match status" value="1"/>
</dbReference>
<name>A0A373FHT9_COMTE</name>
<dbReference type="InterPro" id="IPR004485">
    <property type="entry name" value="Cobalamin_biosynth_CobD/CbiB"/>
</dbReference>
<dbReference type="Proteomes" id="UP000261948">
    <property type="component" value="Unassembled WGS sequence"/>
</dbReference>
<evidence type="ECO:0000256" key="4">
    <source>
        <dbReference type="ARBA" id="ARBA00022475"/>
    </source>
</evidence>
<dbReference type="HAMAP" id="MF_00024">
    <property type="entry name" value="CobD_CbiB"/>
    <property type="match status" value="1"/>
</dbReference>
<evidence type="ECO:0000256" key="2">
    <source>
        <dbReference type="ARBA" id="ARBA00004953"/>
    </source>
</evidence>
<reference evidence="10 11" key="1">
    <citation type="submission" date="2018-08" db="EMBL/GenBank/DDBJ databases">
        <title>Comamonas testosteroni strain SWCO2.</title>
        <authorList>
            <person name="Jiang N."/>
            <person name="Zhang X.Z."/>
        </authorList>
    </citation>
    <scope>NUCLEOTIDE SEQUENCE [LARGE SCALE GENOMIC DNA]</scope>
    <source>
        <strain evidence="10 11">SWCO2</strain>
    </source>
</reference>
<keyword evidence="7 9" id="KW-1133">Transmembrane helix</keyword>
<dbReference type="Pfam" id="PF03186">
    <property type="entry name" value="CobD_Cbib"/>
    <property type="match status" value="1"/>
</dbReference>
<evidence type="ECO:0000256" key="7">
    <source>
        <dbReference type="ARBA" id="ARBA00022989"/>
    </source>
</evidence>
<evidence type="ECO:0000256" key="3">
    <source>
        <dbReference type="ARBA" id="ARBA00006263"/>
    </source>
</evidence>
<keyword evidence="4 9" id="KW-1003">Cell membrane</keyword>
<keyword evidence="6 9" id="KW-0812">Transmembrane</keyword>
<dbReference type="PANTHER" id="PTHR34308">
    <property type="entry name" value="COBALAMIN BIOSYNTHESIS PROTEIN CBIB"/>
    <property type="match status" value="1"/>
</dbReference>
<comment type="function">
    <text evidence="9">Converts cobyric acid to cobinamide by the addition of aminopropanol on the F carboxylic group.</text>
</comment>
<comment type="caution">
    <text evidence="10">The sequence shown here is derived from an EMBL/GenBank/DDBJ whole genome shotgun (WGS) entry which is preliminary data.</text>
</comment>
<keyword evidence="11" id="KW-1185">Reference proteome</keyword>
<dbReference type="UniPathway" id="UPA00148"/>
<proteinExistence type="inferred from homology"/>
<feature type="transmembrane region" description="Helical" evidence="9">
    <location>
        <begin position="335"/>
        <end position="355"/>
    </location>
</feature>
<feature type="transmembrane region" description="Helical" evidence="9">
    <location>
        <begin position="93"/>
        <end position="114"/>
    </location>
</feature>
<evidence type="ECO:0000256" key="5">
    <source>
        <dbReference type="ARBA" id="ARBA00022573"/>
    </source>
</evidence>
<dbReference type="GO" id="GO:0015420">
    <property type="term" value="F:ABC-type vitamin B12 transporter activity"/>
    <property type="evidence" value="ECO:0007669"/>
    <property type="project" value="UniProtKB-UniRule"/>
</dbReference>
<dbReference type="GO" id="GO:0009236">
    <property type="term" value="P:cobalamin biosynthetic process"/>
    <property type="evidence" value="ECO:0007669"/>
    <property type="project" value="UniProtKB-UniRule"/>
</dbReference>
<feature type="transmembrane region" description="Helical" evidence="9">
    <location>
        <begin position="36"/>
        <end position="56"/>
    </location>
</feature>
<dbReference type="OrthoDB" id="9811967at2"/>
<evidence type="ECO:0000256" key="6">
    <source>
        <dbReference type="ARBA" id="ARBA00022692"/>
    </source>
</evidence>
<evidence type="ECO:0000313" key="11">
    <source>
        <dbReference type="Proteomes" id="UP000261948"/>
    </source>
</evidence>
<evidence type="ECO:0000256" key="8">
    <source>
        <dbReference type="ARBA" id="ARBA00023136"/>
    </source>
</evidence>
<feature type="transmembrane region" description="Helical" evidence="9">
    <location>
        <begin position="6"/>
        <end position="24"/>
    </location>
</feature>
<feature type="transmembrane region" description="Helical" evidence="9">
    <location>
        <begin position="62"/>
        <end position="81"/>
    </location>
</feature>
<comment type="pathway">
    <text evidence="2 9">Cofactor biosynthesis; adenosylcobalamin biosynthesis.</text>
</comment>
<dbReference type="PANTHER" id="PTHR34308:SF1">
    <property type="entry name" value="COBALAMIN BIOSYNTHESIS PROTEIN CBIB"/>
    <property type="match status" value="1"/>
</dbReference>
<protein>
    <recommendedName>
        <fullName evidence="9">Cobalamin biosynthesis protein CobD</fullName>
    </recommendedName>
</protein>
<comment type="subcellular location">
    <subcellularLocation>
        <location evidence="1 9">Cell membrane</location>
        <topology evidence="1 9">Multi-pass membrane protein</topology>
    </subcellularLocation>
</comment>
<dbReference type="EMBL" id="QURR01000018">
    <property type="protein sequence ID" value="RGE43706.1"/>
    <property type="molecule type" value="Genomic_DNA"/>
</dbReference>